<dbReference type="SUPFAM" id="SSF52540">
    <property type="entry name" value="P-loop containing nucleoside triphosphate hydrolases"/>
    <property type="match status" value="1"/>
</dbReference>
<keyword evidence="3" id="KW-1185">Reference proteome</keyword>
<gene>
    <name evidence="2" type="ORF">KGQ19_35860</name>
</gene>
<dbReference type="RefSeq" id="WP_212017641.1">
    <property type="nucleotide sequence ID" value="NZ_JAAFYZ010000178.1"/>
</dbReference>
<dbReference type="SMART" id="SM00382">
    <property type="entry name" value="AAA"/>
    <property type="match status" value="1"/>
</dbReference>
<dbReference type="Proteomes" id="UP000730482">
    <property type="component" value="Unassembled WGS sequence"/>
</dbReference>
<accession>A0ABS5L1P3</accession>
<sequence>MTAHEFVTMDKAELEGRFRLAHAYKTIGDDPKRNLTPPDPSPGDLKSWLESVVRLSELLVQAKRPELVILVEYTVPNILYEKMPVRIDALVCGRGQVHGDPRYLVVELKGWTKFQPSESSSGKVFVDHYGKDKEHPAAQAARNKWLAMDEVHQFAAFEVDLPAIAYLHNTTASESEWLKSLATPNPSRVVLRDDEERFVDFIRKTFTEEPGHYAADVLRDSRAKNDATTTLTNSADILAGNAPFALTPMQRDGVKKIVEAGCAGVPGIIFVEGGPGTGKSVVTLQALSRLHEMGKSVRLVTASKAYRKALEQSLADHGVRKLKSLLATAADLAGMHEQLDVVLFDEAQRMARYPWRTLPKAERVDDNLSINVVLGSARVVCFAMDIGQVVRANEQNDQRKLRKRAEGALKHKAYLHTAANGGDPKQIHNVVDVGLHDRFRAGGTGNYEIWVERLLTPKPGPLKWIPGERFQLRVAPSPQWMTSFLEDRIKGGGLRARMVAGFCWKWTKDGAPDKEGLATDHIHMKVDGKLWSYPWNARERRPDAPEATRWAIDDKFGFGQIGCVFTCHGLEFDWLGVIIGPDFVWRGDHWVARRDRHMDKLTVQGVPTKEKDEKFDELVRNAYRILLTRGLRGAVLYSPDAETREYLAALVQ</sequence>
<evidence type="ECO:0000259" key="1">
    <source>
        <dbReference type="SMART" id="SM00382"/>
    </source>
</evidence>
<dbReference type="EMBL" id="JAAFYZ010000178">
    <property type="protein sequence ID" value="MBS2552245.1"/>
    <property type="molecule type" value="Genomic_DNA"/>
</dbReference>
<evidence type="ECO:0000313" key="3">
    <source>
        <dbReference type="Proteomes" id="UP000730482"/>
    </source>
</evidence>
<dbReference type="CDD" id="cd00009">
    <property type="entry name" value="AAA"/>
    <property type="match status" value="1"/>
</dbReference>
<evidence type="ECO:0000313" key="2">
    <source>
        <dbReference type="EMBL" id="MBS2552245.1"/>
    </source>
</evidence>
<name>A0ABS5L1P3_9ACTN</name>
<dbReference type="Gene3D" id="3.40.50.300">
    <property type="entry name" value="P-loop containing nucleotide triphosphate hydrolases"/>
    <property type="match status" value="1"/>
</dbReference>
<dbReference type="Pfam" id="PF09848">
    <property type="entry name" value="SLFN-g3_helicase"/>
    <property type="match status" value="1"/>
</dbReference>
<reference evidence="2 3" key="1">
    <citation type="submission" date="2020-02" db="EMBL/GenBank/DDBJ databases">
        <title>Acidophilic actinobacteria isolated from forest soil.</title>
        <authorList>
            <person name="Golinska P."/>
        </authorList>
    </citation>
    <scope>NUCLEOTIDE SEQUENCE [LARGE SCALE GENOMIC DNA]</scope>
    <source>
        <strain evidence="2 3">NL8</strain>
    </source>
</reference>
<organism evidence="2 3">
    <name type="scientific">Catenulispora pinistramenti</name>
    <dbReference type="NCBI Taxonomy" id="2705254"/>
    <lineage>
        <taxon>Bacteria</taxon>
        <taxon>Bacillati</taxon>
        <taxon>Actinomycetota</taxon>
        <taxon>Actinomycetes</taxon>
        <taxon>Catenulisporales</taxon>
        <taxon>Catenulisporaceae</taxon>
        <taxon>Catenulispora</taxon>
    </lineage>
</organism>
<feature type="domain" description="AAA+ ATPase" evidence="1">
    <location>
        <begin position="265"/>
        <end position="455"/>
    </location>
</feature>
<proteinExistence type="predicted"/>
<dbReference type="InterPro" id="IPR003593">
    <property type="entry name" value="AAA+_ATPase"/>
</dbReference>
<protein>
    <submittedName>
        <fullName evidence="2">DUF2075 domain-containing protein</fullName>
    </submittedName>
</protein>
<dbReference type="InterPro" id="IPR027417">
    <property type="entry name" value="P-loop_NTPase"/>
</dbReference>
<dbReference type="InterPro" id="IPR018647">
    <property type="entry name" value="SLFN_3-like_DNA/RNA_helicase"/>
</dbReference>
<comment type="caution">
    <text evidence="2">The sequence shown here is derived from an EMBL/GenBank/DDBJ whole genome shotgun (WGS) entry which is preliminary data.</text>
</comment>